<dbReference type="AlphaFoldDB" id="A0A9P7VAT9"/>
<dbReference type="GeneID" id="66118039"/>
<keyword evidence="2" id="KW-1185">Reference proteome</keyword>
<sequence length="244" mass="27643">MKAIGGRRNIPTDEDVMALRTLPVQDCAENKLVTCCLFKNSLITLTEPGGETIVGGLTRKASDKVLLLGLGDTVELHVLYSRGTLAMFNWKLCTVEDEFLLGKLVGVPETIWYNELGTVVIIDNLAVRLIELGTLDHHHSTHSTFKSGYSELAVFRRNMSLLSRNNWCYQNQKGDYLIFYEGYNEAQEKACFMMINVRYQLMKRLEVDHCGQVAQFLYAMDPPRLSIVEQGQENGLRYKEGIPN</sequence>
<comment type="caution">
    <text evidence="1">The sequence shown here is derived from an EMBL/GenBank/DDBJ whole genome shotgun (WGS) entry which is preliminary data.</text>
</comment>
<gene>
    <name evidence="1" type="ORF">KQ657_004665</name>
</gene>
<organism evidence="1 2">
    <name type="scientific">Scheffersomyces spartinae</name>
    <dbReference type="NCBI Taxonomy" id="45513"/>
    <lineage>
        <taxon>Eukaryota</taxon>
        <taxon>Fungi</taxon>
        <taxon>Dikarya</taxon>
        <taxon>Ascomycota</taxon>
        <taxon>Saccharomycotina</taxon>
        <taxon>Pichiomycetes</taxon>
        <taxon>Debaryomycetaceae</taxon>
        <taxon>Scheffersomyces</taxon>
    </lineage>
</organism>
<accession>A0A9P7VAT9</accession>
<dbReference type="EMBL" id="JAHMUF010000007">
    <property type="protein sequence ID" value="KAG7194452.1"/>
    <property type="molecule type" value="Genomic_DNA"/>
</dbReference>
<protein>
    <submittedName>
        <fullName evidence="1">Uncharacterized protein</fullName>
    </submittedName>
</protein>
<reference evidence="1" key="1">
    <citation type="submission" date="2021-03" db="EMBL/GenBank/DDBJ databases">
        <authorList>
            <person name="Palmer J.M."/>
        </authorList>
    </citation>
    <scope>NUCLEOTIDE SEQUENCE</scope>
    <source>
        <strain evidence="1">ARV_011</strain>
    </source>
</reference>
<dbReference type="RefSeq" id="XP_043049999.1">
    <property type="nucleotide sequence ID" value="XM_043195333.1"/>
</dbReference>
<evidence type="ECO:0000313" key="1">
    <source>
        <dbReference type="EMBL" id="KAG7194452.1"/>
    </source>
</evidence>
<name>A0A9P7VAT9_9ASCO</name>
<proteinExistence type="predicted"/>
<dbReference type="Proteomes" id="UP000790833">
    <property type="component" value="Unassembled WGS sequence"/>
</dbReference>
<evidence type="ECO:0000313" key="2">
    <source>
        <dbReference type="Proteomes" id="UP000790833"/>
    </source>
</evidence>